<keyword evidence="3" id="KW-0808">Transferase</keyword>
<keyword evidence="1" id="KW-0812">Transmembrane</keyword>
<keyword evidence="4" id="KW-1185">Reference proteome</keyword>
<evidence type="ECO:0000259" key="2">
    <source>
        <dbReference type="Pfam" id="PF01757"/>
    </source>
</evidence>
<dbReference type="OrthoDB" id="6623990at2"/>
<feature type="transmembrane region" description="Helical" evidence="1">
    <location>
        <begin position="65"/>
        <end position="88"/>
    </location>
</feature>
<dbReference type="InterPro" id="IPR052734">
    <property type="entry name" value="Nod_factor_acetyltransferase"/>
</dbReference>
<feature type="transmembrane region" description="Helical" evidence="1">
    <location>
        <begin position="12"/>
        <end position="30"/>
    </location>
</feature>
<dbReference type="Pfam" id="PF01757">
    <property type="entry name" value="Acyl_transf_3"/>
    <property type="match status" value="1"/>
</dbReference>
<feature type="transmembrane region" description="Helical" evidence="1">
    <location>
        <begin position="36"/>
        <end position="53"/>
    </location>
</feature>
<dbReference type="EMBL" id="AYZE01000014">
    <property type="protein sequence ID" value="KRM91111.1"/>
    <property type="molecule type" value="Genomic_DNA"/>
</dbReference>
<name>A0A0R2CHZ8_9LACO</name>
<sequence>MKKRIGWIDITRGIGMLLIIIGHTLGPYTFSTVARVIFAVHVPVFFVLSGYLFSQKDWKTIFSKLNRNLLLPYIATCFIMIVANWIALHHQNPFIVAKIQTHQFIIAALYGVGTNTAIPFMNQTVFAIGAIWFLVAMYIGDLMFNLSFKIADRFKSTKLILLLSVAECILGFILASKIHFILPWSISAALESQAFYCGGYLIRKSNLIERSFVYPIIGIVLWGISAYTGFFYLNTGYAANPFFAILGGIGGSFTLMVLSKYLELILSKIPLVLKAIQKFGQLSLLVLCGHIFDLNILGLAEIVYNQFIRNSEIVATIVSIGYRILFVSLILFIIPRIPFIRSFFLNRQYPFNFNFKNKLID</sequence>
<reference evidence="3 4" key="1">
    <citation type="journal article" date="2015" name="Genome Announc.">
        <title>Expanding the biotechnology potential of lactobacilli through comparative genomics of 213 strains and associated genera.</title>
        <authorList>
            <person name="Sun Z."/>
            <person name="Harris H.M."/>
            <person name="McCann A."/>
            <person name="Guo C."/>
            <person name="Argimon S."/>
            <person name="Zhang W."/>
            <person name="Yang X."/>
            <person name="Jeffery I.B."/>
            <person name="Cooney J.C."/>
            <person name="Kagawa T.F."/>
            <person name="Liu W."/>
            <person name="Song Y."/>
            <person name="Salvetti E."/>
            <person name="Wrobel A."/>
            <person name="Rasinkangas P."/>
            <person name="Parkhill J."/>
            <person name="Rea M.C."/>
            <person name="O'Sullivan O."/>
            <person name="Ritari J."/>
            <person name="Douillard F.P."/>
            <person name="Paul Ross R."/>
            <person name="Yang R."/>
            <person name="Briner A.E."/>
            <person name="Felis G.E."/>
            <person name="de Vos W.M."/>
            <person name="Barrangou R."/>
            <person name="Klaenhammer T.R."/>
            <person name="Caufield P.W."/>
            <person name="Cui Y."/>
            <person name="Zhang H."/>
            <person name="O'Toole P.W."/>
        </authorList>
    </citation>
    <scope>NUCLEOTIDE SEQUENCE [LARGE SCALE GENOMIC DNA]</scope>
    <source>
        <strain evidence="3 4">DSM 21116</strain>
    </source>
</reference>
<protein>
    <submittedName>
        <fullName evidence="3">O-acetyltransferase</fullName>
    </submittedName>
</protein>
<feature type="transmembrane region" description="Helical" evidence="1">
    <location>
        <begin position="125"/>
        <end position="147"/>
    </location>
</feature>
<dbReference type="Proteomes" id="UP000051131">
    <property type="component" value="Unassembled WGS sequence"/>
</dbReference>
<comment type="caution">
    <text evidence="3">The sequence shown here is derived from an EMBL/GenBank/DDBJ whole genome shotgun (WGS) entry which is preliminary data.</text>
</comment>
<dbReference type="AlphaFoldDB" id="A0A0R2CHZ8"/>
<dbReference type="RefSeq" id="WP_057829312.1">
    <property type="nucleotide sequence ID" value="NZ_AYZE01000014.1"/>
</dbReference>
<feature type="transmembrane region" description="Helical" evidence="1">
    <location>
        <begin position="213"/>
        <end position="233"/>
    </location>
</feature>
<dbReference type="STRING" id="1423729.FC80_GL001108"/>
<keyword evidence="1" id="KW-1133">Transmembrane helix</keyword>
<accession>A0A0R2CHZ8</accession>
<organism evidence="3 4">
    <name type="scientific">Liquorilactobacillus cacaonum DSM 21116</name>
    <dbReference type="NCBI Taxonomy" id="1423729"/>
    <lineage>
        <taxon>Bacteria</taxon>
        <taxon>Bacillati</taxon>
        <taxon>Bacillota</taxon>
        <taxon>Bacilli</taxon>
        <taxon>Lactobacillales</taxon>
        <taxon>Lactobacillaceae</taxon>
        <taxon>Liquorilactobacillus</taxon>
    </lineage>
</organism>
<feature type="domain" description="Acyltransferase 3" evidence="2">
    <location>
        <begin position="6"/>
        <end position="327"/>
    </location>
</feature>
<keyword evidence="1" id="KW-0472">Membrane</keyword>
<evidence type="ECO:0000256" key="1">
    <source>
        <dbReference type="SAM" id="Phobius"/>
    </source>
</evidence>
<dbReference type="PANTHER" id="PTHR37312">
    <property type="entry name" value="MEMBRANE-BOUND ACYLTRANSFERASE YKRP-RELATED"/>
    <property type="match status" value="1"/>
</dbReference>
<feature type="transmembrane region" description="Helical" evidence="1">
    <location>
        <begin position="159"/>
        <end position="175"/>
    </location>
</feature>
<evidence type="ECO:0000313" key="4">
    <source>
        <dbReference type="Proteomes" id="UP000051131"/>
    </source>
</evidence>
<evidence type="ECO:0000313" key="3">
    <source>
        <dbReference type="EMBL" id="KRM91111.1"/>
    </source>
</evidence>
<gene>
    <name evidence="3" type="ORF">FC80_GL001108</name>
</gene>
<feature type="transmembrane region" description="Helical" evidence="1">
    <location>
        <begin position="239"/>
        <end position="262"/>
    </location>
</feature>
<dbReference type="InterPro" id="IPR002656">
    <property type="entry name" value="Acyl_transf_3_dom"/>
</dbReference>
<proteinExistence type="predicted"/>
<dbReference type="GO" id="GO:0016747">
    <property type="term" value="F:acyltransferase activity, transferring groups other than amino-acyl groups"/>
    <property type="evidence" value="ECO:0007669"/>
    <property type="project" value="InterPro"/>
</dbReference>
<feature type="transmembrane region" description="Helical" evidence="1">
    <location>
        <begin position="313"/>
        <end position="334"/>
    </location>
</feature>
<dbReference type="PATRIC" id="fig|1423729.3.peg.1122"/>
<feature type="transmembrane region" description="Helical" evidence="1">
    <location>
        <begin position="282"/>
        <end position="307"/>
    </location>
</feature>
<dbReference type="PANTHER" id="PTHR37312:SF1">
    <property type="entry name" value="MEMBRANE-BOUND ACYLTRANSFERASE YKRP-RELATED"/>
    <property type="match status" value="1"/>
</dbReference>